<evidence type="ECO:0000256" key="4">
    <source>
        <dbReference type="SAM" id="MobiDB-lite"/>
    </source>
</evidence>
<dbReference type="SMART" id="SM00473">
    <property type="entry name" value="PAN_AP"/>
    <property type="match status" value="2"/>
</dbReference>
<feature type="domain" description="Apple" evidence="6">
    <location>
        <begin position="1205"/>
        <end position="1297"/>
    </location>
</feature>
<organism evidence="7 8">
    <name type="scientific">Fragariocoptes setiger</name>
    <dbReference type="NCBI Taxonomy" id="1670756"/>
    <lineage>
        <taxon>Eukaryota</taxon>
        <taxon>Metazoa</taxon>
        <taxon>Ecdysozoa</taxon>
        <taxon>Arthropoda</taxon>
        <taxon>Chelicerata</taxon>
        <taxon>Arachnida</taxon>
        <taxon>Acari</taxon>
        <taxon>Acariformes</taxon>
        <taxon>Trombidiformes</taxon>
        <taxon>Prostigmata</taxon>
        <taxon>Eupodina</taxon>
        <taxon>Eriophyoidea</taxon>
        <taxon>Phytoptidae</taxon>
        <taxon>Fragariocoptes</taxon>
    </lineage>
</organism>
<evidence type="ECO:0000259" key="6">
    <source>
        <dbReference type="PROSITE" id="PS50948"/>
    </source>
</evidence>
<keyword evidence="3" id="KW-0072">Autophagy</keyword>
<feature type="transmembrane region" description="Helical" evidence="5">
    <location>
        <begin position="1364"/>
        <end position="1383"/>
    </location>
</feature>
<accession>A0ABQ7S7J5</accession>
<feature type="compositionally biased region" description="Basic and acidic residues" evidence="4">
    <location>
        <begin position="1021"/>
        <end position="1035"/>
    </location>
</feature>
<feature type="compositionally biased region" description="Basic and acidic residues" evidence="4">
    <location>
        <begin position="1302"/>
        <end position="1317"/>
    </location>
</feature>
<evidence type="ECO:0000256" key="3">
    <source>
        <dbReference type="ARBA" id="ARBA00023006"/>
    </source>
</evidence>
<dbReference type="PROSITE" id="PS50948">
    <property type="entry name" value="PAN"/>
    <property type="match status" value="1"/>
</dbReference>
<protein>
    <recommendedName>
        <fullName evidence="2">Autophagy-related protein 101</fullName>
    </recommendedName>
</protein>
<feature type="region of interest" description="Disordered" evidence="4">
    <location>
        <begin position="1302"/>
        <end position="1339"/>
    </location>
</feature>
<name>A0ABQ7S7J5_9ACAR</name>
<comment type="caution">
    <text evidence="7">The sequence shown here is derived from an EMBL/GenBank/DDBJ whole genome shotgun (WGS) entry which is preliminary data.</text>
</comment>
<evidence type="ECO:0000256" key="2">
    <source>
        <dbReference type="ARBA" id="ARBA00018874"/>
    </source>
</evidence>
<feature type="compositionally biased region" description="Acidic residues" evidence="4">
    <location>
        <begin position="998"/>
        <end position="1012"/>
    </location>
</feature>
<dbReference type="Proteomes" id="UP000825002">
    <property type="component" value="Unassembled WGS sequence"/>
</dbReference>
<dbReference type="PANTHER" id="PTHR13292">
    <property type="entry name" value="AUTOPHAGY-RELATED PROTEIN 101"/>
    <property type="match status" value="1"/>
</dbReference>
<dbReference type="Gene3D" id="3.50.4.10">
    <property type="entry name" value="Hepatocyte Growth Factor"/>
    <property type="match status" value="2"/>
</dbReference>
<keyword evidence="8" id="KW-1185">Reference proteome</keyword>
<dbReference type="Pfam" id="PF07855">
    <property type="entry name" value="ATG101"/>
    <property type="match status" value="1"/>
</dbReference>
<dbReference type="InterPro" id="IPR012445">
    <property type="entry name" value="ATG101"/>
</dbReference>
<keyword evidence="5" id="KW-0472">Membrane</keyword>
<comment type="similarity">
    <text evidence="1">Belongs to the ATG101 family.</text>
</comment>
<evidence type="ECO:0000313" key="7">
    <source>
        <dbReference type="EMBL" id="KAG9509394.1"/>
    </source>
</evidence>
<dbReference type="Pfam" id="PF14295">
    <property type="entry name" value="PAN_4"/>
    <property type="match status" value="3"/>
</dbReference>
<feature type="non-terminal residue" evidence="7">
    <location>
        <position position="1404"/>
    </location>
</feature>
<dbReference type="EMBL" id="JAIFTH010000500">
    <property type="protein sequence ID" value="KAG9509394.1"/>
    <property type="molecule type" value="Genomic_DNA"/>
</dbReference>
<keyword evidence="5" id="KW-1133">Transmembrane helix</keyword>
<reference evidence="7 8" key="1">
    <citation type="submission" date="2020-10" db="EMBL/GenBank/DDBJ databases">
        <authorList>
            <person name="Klimov P.B."/>
            <person name="Dyachkov S.M."/>
            <person name="Chetverikov P.E."/>
        </authorList>
    </citation>
    <scope>NUCLEOTIDE SEQUENCE [LARGE SCALE GENOMIC DNA]</scope>
    <source>
        <strain evidence="7">BMOC 18-1129-001#AD2665</strain>
        <tissue evidence="7">Entire mites</tissue>
    </source>
</reference>
<feature type="region of interest" description="Disordered" evidence="4">
    <location>
        <begin position="998"/>
        <end position="1043"/>
    </location>
</feature>
<dbReference type="PANTHER" id="PTHR13292:SF0">
    <property type="entry name" value="AUTOPHAGY-RELATED PROTEIN 101"/>
    <property type="match status" value="1"/>
</dbReference>
<evidence type="ECO:0000313" key="8">
    <source>
        <dbReference type="Proteomes" id="UP000825002"/>
    </source>
</evidence>
<sequence>MNASNHIIEIACEPHHVSEAVQAILHSIVFFRCHGKFNYKHEGSYSIGTLGFEEVNCSYLELTYVRCSSPSLVNSVDAKVKEFVDRLLPNYYSHVKSNFSASGQNAERVVAPSYTSLNTTPGLAPSASSSSPTSYAAGSNILGQPHSRIIHPGTCCGTIYLEFYSRRPSRWPFNEASITWEVWALKVTINPPKSSQTKASFGTHTSVGVGGSGSNAMAQGNTQIRTEHLVSQKLIEIVQVINSDEYYLPQMPHAKNISCVFDTSHIDSQPYLFKISFRIGDTQASTDVRVTLPLPEILKKGKYHLRSEFESKVWDRIIIEEWGDLNEHLYRLDLITVDTRKRFLFLGKTNEVFRYEPYKCKLIDLSDQKELDVLGKMFRKYNMNDISGRQSVASFNIYGVGPLLLLIQQSKGLKMVEKDDVVEGTFKDEYIVDLPNENPADGSQKLRFLYPSGDSDSALPSLIQWLDPGEPGRLGEKMEAVVIVVSIDELSNEEDEPIKYQGVFDLPEGYGCMRSESFDRHFTFPPRYVPRTSHEVSLEILVTRPSASFETAISQTANVHYQKGSFVVGAEVYTYQILEGPMRDLESPINEQHTKRVKQIYDSRYDIYYNIDMETRECKIERNFRDRKLEVHFAEIAGVGPDTIDISNDTLDTLLYNTDGFHLLRESIDSNEGMILRFEERKYVHEKRLGSTQFGSFKGPMSIVRETTIHALKNSEGQEMLALHNDYLITVFVYNQNQDQVMAKIFLRPLQESLINDVYFHKQLDVSECFGQSKKERQQFTLSYPLQELDADATAVAIDMAEDTIYAQSMKSLFEIDLVRPLQLSQFEVEFDNYYIYITWLLVAEPPLNYRYEQEEATSLVRSRDNVIVQVQNSEINCAEACEFYNCKKFSYCTTDRSCIINPGSVDGADTVRRQHCKFFVEQFGHETTSNRPHRVIAWLTDIIETFADVSNTTDESGGASTAPEMLAITLRHPKTREIQVLLPTSLTSELDLDEYFSESDEVDVSQEDDSAETQPQYTLKYEEREFVAPKDNSKESSSNENMHRWTAEQVSYEDCAMLCTDHDCRTFSYCDNKQMCHTTRIQKQSQIKKASQHNPHCNIYERDYLSKFQVYHLVLRPLTARKELHVSSVSECAQNCIDMDNFNCLSFDYCHYGDYGATWKELDKSENNCFLQRKHMSLGDMQRTTKKARKYAGDRSNSTGIATCDHYSRSLETDFDLYAEKKLIDLSQGYHTKIVASVETCAAECIARSKCAGFTFCYDFSASTVKQECVLANAPLSRSNVQFEPGCSSYLLSKQSEFYTPERRSNSKSPDDKPDEAAQVNNGSYEGDKPTSGNQYDGAMDEETVSEYIVNLLSSRPLGGSSGHAFAFFFGLILAISSMAIYKHREKVMEYTQVISRRVGFYR</sequence>
<dbReference type="InterPro" id="IPR003609">
    <property type="entry name" value="Pan_app"/>
</dbReference>
<evidence type="ECO:0000256" key="1">
    <source>
        <dbReference type="ARBA" id="ARBA00007130"/>
    </source>
</evidence>
<gene>
    <name evidence="7" type="primary">atg101</name>
    <name evidence="7" type="ORF">GZH46_02090</name>
</gene>
<proteinExistence type="inferred from homology"/>
<keyword evidence="5" id="KW-0812">Transmembrane</keyword>
<evidence type="ECO:0000256" key="5">
    <source>
        <dbReference type="SAM" id="Phobius"/>
    </source>
</evidence>